<dbReference type="RefSeq" id="WP_044272840.1">
    <property type="nucleotide sequence ID" value="NZ_WIWJ01000042.1"/>
</dbReference>
<dbReference type="PROSITE" id="PS51644">
    <property type="entry name" value="HTH_OST"/>
    <property type="match status" value="1"/>
</dbReference>
<accession>A0A7X1WBV4</accession>
<dbReference type="EMBL" id="WIWJ01000042">
    <property type="protein sequence ID" value="MQT48989.1"/>
    <property type="molecule type" value="Genomic_DNA"/>
</dbReference>
<proteinExistence type="predicted"/>
<dbReference type="CDD" id="cd11297">
    <property type="entry name" value="PIN_LabA-like_N_1"/>
    <property type="match status" value="1"/>
</dbReference>
<evidence type="ECO:0000259" key="2">
    <source>
        <dbReference type="PROSITE" id="PS51644"/>
    </source>
</evidence>
<dbReference type="InterPro" id="IPR041966">
    <property type="entry name" value="LOTUS-like"/>
</dbReference>
<dbReference type="Pfam" id="PF12872">
    <property type="entry name" value="OST-HTH"/>
    <property type="match status" value="1"/>
</dbReference>
<evidence type="ECO:0000313" key="4">
    <source>
        <dbReference type="Proteomes" id="UP000441404"/>
    </source>
</evidence>
<evidence type="ECO:0000313" key="3">
    <source>
        <dbReference type="EMBL" id="MQT48989.1"/>
    </source>
</evidence>
<dbReference type="PANTHER" id="PTHR35811:SF1">
    <property type="entry name" value="HTH OST-TYPE DOMAIN-CONTAINING PROTEIN"/>
    <property type="match status" value="1"/>
</dbReference>
<feature type="compositionally biased region" description="Basic and acidic residues" evidence="1">
    <location>
        <begin position="146"/>
        <end position="166"/>
    </location>
</feature>
<dbReference type="Gene3D" id="3.30.420.610">
    <property type="entry name" value="LOTUS domain-like"/>
    <property type="match status" value="1"/>
</dbReference>
<reference evidence="3 4" key="1">
    <citation type="submission" date="2019-10" db="EMBL/GenBank/DDBJ databases">
        <title>Evaluation of single-gene subtyping targets for Pseudomonas.</title>
        <authorList>
            <person name="Reichler S.J."/>
            <person name="Orsi R.H."/>
            <person name="Wiedmann M."/>
            <person name="Martin N.H."/>
            <person name="Murphy S.I."/>
        </authorList>
    </citation>
    <scope>NUCLEOTIDE SEQUENCE [LARGE SCALE GENOMIC DNA]</scope>
    <source>
        <strain evidence="3 4">FSL R10-3257</strain>
    </source>
</reference>
<name>A0A7X1WBV4_9PSED</name>
<dbReference type="InterPro" id="IPR021139">
    <property type="entry name" value="NYN"/>
</dbReference>
<dbReference type="AlphaFoldDB" id="A0A7X1WBV4"/>
<dbReference type="InterPro" id="IPR025605">
    <property type="entry name" value="OST-HTH/LOTUS_dom"/>
</dbReference>
<gene>
    <name evidence="3" type="ORF">GHO40_19990</name>
</gene>
<dbReference type="Pfam" id="PF01936">
    <property type="entry name" value="NYN"/>
    <property type="match status" value="1"/>
</dbReference>
<dbReference type="GO" id="GO:0004540">
    <property type="term" value="F:RNA nuclease activity"/>
    <property type="evidence" value="ECO:0007669"/>
    <property type="project" value="InterPro"/>
</dbReference>
<comment type="caution">
    <text evidence="3">The sequence shown here is derived from an EMBL/GenBank/DDBJ whole genome shotgun (WGS) entry which is preliminary data.</text>
</comment>
<dbReference type="Gene3D" id="3.40.50.1010">
    <property type="entry name" value="5'-nuclease"/>
    <property type="match status" value="1"/>
</dbReference>
<sequence>MESKRIALLIDCDNVSHAAIGGVLDELAKYGMVNIRHAHGNWSSPHLAGWVEKVHPYAIRPMQQFAFTKGKNATDSAMIIDAMDLLYSKNVDAFALMTSDSDFTPLVLRLLESGLPVYGFGEKKTPKPFVDACSQFIYTENLMTDDQEKAAEGEPPKSTKRTRNELRSDTSLVRLLRTAAEKTADDAGWSHLSQVGEFIRNNSSFSAVNYGHRTLGDLIRTSELFEIDMRHGGTAMFIKNPRKPAAATHHQHESSTS</sequence>
<feature type="region of interest" description="Disordered" evidence="1">
    <location>
        <begin position="144"/>
        <end position="166"/>
    </location>
</feature>
<dbReference type="PANTHER" id="PTHR35811">
    <property type="entry name" value="SLR1870 PROTEIN"/>
    <property type="match status" value="1"/>
</dbReference>
<dbReference type="Proteomes" id="UP000441404">
    <property type="component" value="Unassembled WGS sequence"/>
</dbReference>
<protein>
    <submittedName>
        <fullName evidence="3">NYN domain-containing protein</fullName>
    </submittedName>
</protein>
<evidence type="ECO:0000256" key="1">
    <source>
        <dbReference type="SAM" id="MobiDB-lite"/>
    </source>
</evidence>
<organism evidence="3 4">
    <name type="scientific">Pseudomonas helleri</name>
    <dbReference type="NCBI Taxonomy" id="1608996"/>
    <lineage>
        <taxon>Bacteria</taxon>
        <taxon>Pseudomonadati</taxon>
        <taxon>Pseudomonadota</taxon>
        <taxon>Gammaproteobacteria</taxon>
        <taxon>Pseudomonadales</taxon>
        <taxon>Pseudomonadaceae</taxon>
        <taxon>Pseudomonas</taxon>
    </lineage>
</organism>
<dbReference type="CDD" id="cd10146">
    <property type="entry name" value="LabA_like_C"/>
    <property type="match status" value="1"/>
</dbReference>
<feature type="domain" description="HTH OST-type" evidence="2">
    <location>
        <begin position="168"/>
        <end position="241"/>
    </location>
</feature>